<dbReference type="PANTHER" id="PTHR11712">
    <property type="entry name" value="POLYKETIDE SYNTHASE-RELATED"/>
    <property type="match status" value="1"/>
</dbReference>
<dbReference type="GO" id="GO:0005829">
    <property type="term" value="C:cytosol"/>
    <property type="evidence" value="ECO:0007669"/>
    <property type="project" value="TreeGrafter"/>
</dbReference>
<organism evidence="3 4">
    <name type="scientific">Geoanaerobacter pelophilus</name>
    <dbReference type="NCBI Taxonomy" id="60036"/>
    <lineage>
        <taxon>Bacteria</taxon>
        <taxon>Pseudomonadati</taxon>
        <taxon>Thermodesulfobacteriota</taxon>
        <taxon>Desulfuromonadia</taxon>
        <taxon>Geobacterales</taxon>
        <taxon>Geobacteraceae</taxon>
        <taxon>Geoanaerobacter</taxon>
    </lineage>
</organism>
<evidence type="ECO:0000259" key="2">
    <source>
        <dbReference type="Pfam" id="PF00109"/>
    </source>
</evidence>
<feature type="domain" description="Beta-ketoacyl synthase-like N-terminal" evidence="2">
    <location>
        <begin position="7"/>
        <end position="231"/>
    </location>
</feature>
<dbReference type="InterPro" id="IPR014030">
    <property type="entry name" value="Ketoacyl_synth_N"/>
</dbReference>
<protein>
    <submittedName>
        <fullName evidence="3">Beta-ketoacyl synthase</fullName>
    </submittedName>
</protein>
<dbReference type="GO" id="GO:0004315">
    <property type="term" value="F:3-oxoacyl-[acyl-carrier-protein] synthase activity"/>
    <property type="evidence" value="ECO:0007669"/>
    <property type="project" value="TreeGrafter"/>
</dbReference>
<reference evidence="3 4" key="1">
    <citation type="submission" date="2021-05" db="EMBL/GenBank/DDBJ databases">
        <title>The draft genome of Geobacter pelophilus DSM 12255.</title>
        <authorList>
            <person name="Xu Z."/>
            <person name="Masuda Y."/>
            <person name="Itoh H."/>
            <person name="Senoo K."/>
        </authorList>
    </citation>
    <scope>NUCLEOTIDE SEQUENCE [LARGE SCALE GENOMIC DNA]</scope>
    <source>
        <strain evidence="3 4">DSM 12255</strain>
    </source>
</reference>
<dbReference type="PANTHER" id="PTHR11712:SF321">
    <property type="entry name" value="3-OXOACYL-[ACYL-CARRIER-PROTEIN] SYNTHASE 2"/>
    <property type="match status" value="1"/>
</dbReference>
<dbReference type="Pfam" id="PF00109">
    <property type="entry name" value="ketoacyl-synt"/>
    <property type="match status" value="1"/>
</dbReference>
<dbReference type="AlphaFoldDB" id="A0AAW4L7Z4"/>
<keyword evidence="1" id="KW-0808">Transferase</keyword>
<dbReference type="EMBL" id="JAHCVJ010000001">
    <property type="protein sequence ID" value="MBT0663341.1"/>
    <property type="molecule type" value="Genomic_DNA"/>
</dbReference>
<keyword evidence="4" id="KW-1185">Reference proteome</keyword>
<dbReference type="Proteomes" id="UP000811899">
    <property type="component" value="Unassembled WGS sequence"/>
</dbReference>
<gene>
    <name evidence="3" type="ORF">KI809_03415</name>
</gene>
<dbReference type="InterPro" id="IPR016039">
    <property type="entry name" value="Thiolase-like"/>
</dbReference>
<accession>A0AAW4L7Z4</accession>
<evidence type="ECO:0000313" key="4">
    <source>
        <dbReference type="Proteomes" id="UP000811899"/>
    </source>
</evidence>
<evidence type="ECO:0000256" key="1">
    <source>
        <dbReference type="ARBA" id="ARBA00022679"/>
    </source>
</evidence>
<dbReference type="SUPFAM" id="SSF53901">
    <property type="entry name" value="Thiolase-like"/>
    <property type="match status" value="1"/>
</dbReference>
<name>A0AAW4L7Z4_9BACT</name>
<dbReference type="GO" id="GO:0006633">
    <property type="term" value="P:fatty acid biosynthetic process"/>
    <property type="evidence" value="ECO:0007669"/>
    <property type="project" value="TreeGrafter"/>
</dbReference>
<comment type="caution">
    <text evidence="3">The sequence shown here is derived from an EMBL/GenBank/DDBJ whole genome shotgun (WGS) entry which is preliminary data.</text>
</comment>
<dbReference type="RefSeq" id="WP_214170085.1">
    <property type="nucleotide sequence ID" value="NZ_JAHCVJ010000001.1"/>
</dbReference>
<sequence>MIQDTPDIVVTGLAAISAAGVGVEPLVTAVRGGQSCLTPVPEAIAGRAGLRWGKAEKFRAADFMPPLKARKFDRCSLLATVATGMALADAGVTKDSLAPERVGITMGSGFGGITNSEEFLTGYFQKGVDGLTPMLFPNTVANAAASNASIEHHLQGPNVTTVQRFCSAENAFQLACRFIAEGRADVMVTGGVDELTSRMLQGFQALGQNRSFAADYAEGCGLLVLERRSHAEARGARIMGEVTAISTLGLIPAGRESQAVSQLLPSESPKRLCLSGTADLLPAFAALLPDTPRICLPQVTGRSIAMGGLSMVALVATLGAGEQGLHLAASPEGPYYAISFTGGKPV</sequence>
<dbReference type="InterPro" id="IPR000794">
    <property type="entry name" value="Beta-ketoacyl_synthase"/>
</dbReference>
<dbReference type="Gene3D" id="3.40.47.10">
    <property type="match status" value="1"/>
</dbReference>
<evidence type="ECO:0000313" key="3">
    <source>
        <dbReference type="EMBL" id="MBT0663341.1"/>
    </source>
</evidence>
<proteinExistence type="predicted"/>